<dbReference type="AlphaFoldDB" id="A0A0P9CRY2"/>
<proteinExistence type="predicted"/>
<feature type="compositionally biased region" description="Low complexity" evidence="1">
    <location>
        <begin position="1"/>
        <end position="17"/>
    </location>
</feature>
<accession>A0A0P9CRY2</accession>
<keyword evidence="3" id="KW-1185">Reference proteome</keyword>
<comment type="caution">
    <text evidence="2">The sequence shown here is derived from an EMBL/GenBank/DDBJ whole genome shotgun (WGS) entry which is preliminary data.</text>
</comment>
<name>A0A0P9CRY2_9CHLR</name>
<evidence type="ECO:0000313" key="3">
    <source>
        <dbReference type="Proteomes" id="UP000050509"/>
    </source>
</evidence>
<dbReference type="EMBL" id="LJCR01002690">
    <property type="protein sequence ID" value="KPV48391.1"/>
    <property type="molecule type" value="Genomic_DNA"/>
</dbReference>
<organism evidence="2 3">
    <name type="scientific">Kouleothrix aurantiaca</name>
    <dbReference type="NCBI Taxonomy" id="186479"/>
    <lineage>
        <taxon>Bacteria</taxon>
        <taxon>Bacillati</taxon>
        <taxon>Chloroflexota</taxon>
        <taxon>Chloroflexia</taxon>
        <taxon>Chloroflexales</taxon>
        <taxon>Roseiflexineae</taxon>
        <taxon>Roseiflexaceae</taxon>
        <taxon>Kouleothrix</taxon>
    </lineage>
</organism>
<dbReference type="Proteomes" id="UP000050509">
    <property type="component" value="Unassembled WGS sequence"/>
</dbReference>
<reference evidence="2 3" key="1">
    <citation type="submission" date="2015-09" db="EMBL/GenBank/DDBJ databases">
        <title>Draft genome sequence of Kouleothrix aurantiaca JCM 19913.</title>
        <authorList>
            <person name="Hemp J."/>
        </authorList>
    </citation>
    <scope>NUCLEOTIDE SEQUENCE [LARGE SCALE GENOMIC DNA]</scope>
    <source>
        <strain evidence="2 3">COM-B</strain>
    </source>
</reference>
<sequence>SPGARLAGAAAGRAGAPHRADRYAPRRRAGRDRRAVPADIAWFRVERPGAALDHFYVSVHRGATLLAERVTLWQTSVELGGQRIYGPTVTREHGFVSEQGELV</sequence>
<evidence type="ECO:0000313" key="2">
    <source>
        <dbReference type="EMBL" id="KPV48391.1"/>
    </source>
</evidence>
<protein>
    <submittedName>
        <fullName evidence="2">Uncharacterized protein</fullName>
    </submittedName>
</protein>
<feature type="non-terminal residue" evidence="2">
    <location>
        <position position="1"/>
    </location>
</feature>
<gene>
    <name evidence="2" type="ORF">SE17_38320</name>
</gene>
<evidence type="ECO:0000256" key="1">
    <source>
        <dbReference type="SAM" id="MobiDB-lite"/>
    </source>
</evidence>
<feature type="region of interest" description="Disordered" evidence="1">
    <location>
        <begin position="1"/>
        <end position="32"/>
    </location>
</feature>